<reference evidence="2" key="1">
    <citation type="submission" date="2013-05" db="EMBL/GenBank/DDBJ databases">
        <authorList>
            <person name="Yim A.K.Y."/>
            <person name="Chan T.F."/>
            <person name="Ji K.M."/>
            <person name="Liu X.Y."/>
            <person name="Zhou J.W."/>
            <person name="Li R.Q."/>
            <person name="Yang K.Y."/>
            <person name="Li J."/>
            <person name="Li M."/>
            <person name="Law P.T.W."/>
            <person name="Wu Y.L."/>
            <person name="Cai Z.L."/>
            <person name="Qin H."/>
            <person name="Bao Y."/>
            <person name="Leung R.K.K."/>
            <person name="Ng P.K.S."/>
            <person name="Zou J."/>
            <person name="Zhong X.J."/>
            <person name="Ran P.X."/>
            <person name="Zhong N.S."/>
            <person name="Liu Z.G."/>
            <person name="Tsui S.K.W."/>
        </authorList>
    </citation>
    <scope>NUCLEOTIDE SEQUENCE</scope>
    <source>
        <strain evidence="2">Derf</strain>
        <tissue evidence="2">Whole organism</tissue>
    </source>
</reference>
<evidence type="ECO:0000313" key="2">
    <source>
        <dbReference type="EMBL" id="KAH9528697.1"/>
    </source>
</evidence>
<accession>A0A922IB04</accession>
<organism evidence="2 3">
    <name type="scientific">Dermatophagoides farinae</name>
    <name type="common">American house dust mite</name>
    <dbReference type="NCBI Taxonomy" id="6954"/>
    <lineage>
        <taxon>Eukaryota</taxon>
        <taxon>Metazoa</taxon>
        <taxon>Ecdysozoa</taxon>
        <taxon>Arthropoda</taxon>
        <taxon>Chelicerata</taxon>
        <taxon>Arachnida</taxon>
        <taxon>Acari</taxon>
        <taxon>Acariformes</taxon>
        <taxon>Sarcoptiformes</taxon>
        <taxon>Astigmata</taxon>
        <taxon>Psoroptidia</taxon>
        <taxon>Analgoidea</taxon>
        <taxon>Pyroglyphidae</taxon>
        <taxon>Dermatophagoidinae</taxon>
        <taxon>Dermatophagoides</taxon>
    </lineage>
</organism>
<dbReference type="AlphaFoldDB" id="A0A922IB04"/>
<reference evidence="2" key="2">
    <citation type="journal article" date="2022" name="Res Sq">
        <title>Comparative Genomics Reveals Insights into the Divergent Evolution of Astigmatic Mites and Household Pest Adaptations.</title>
        <authorList>
            <person name="Xiong Q."/>
            <person name="Wan A.T.-Y."/>
            <person name="Liu X.-Y."/>
            <person name="Fung C.S.-H."/>
            <person name="Xiao X."/>
            <person name="Malainual N."/>
            <person name="Hou J."/>
            <person name="Wang L."/>
            <person name="Wang M."/>
            <person name="Yang K."/>
            <person name="Cui Y."/>
            <person name="Leung E."/>
            <person name="Nong W."/>
            <person name="Shin S.-K."/>
            <person name="Au S."/>
            <person name="Jeong K.Y."/>
            <person name="Chew F.T."/>
            <person name="Hui J."/>
            <person name="Leung T.F."/>
            <person name="Tungtrongchitr A."/>
            <person name="Zhong N."/>
            <person name="Liu Z."/>
            <person name="Tsui S."/>
        </authorList>
    </citation>
    <scope>NUCLEOTIDE SEQUENCE</scope>
    <source>
        <strain evidence="2">Derf</strain>
        <tissue evidence="2">Whole organism</tissue>
    </source>
</reference>
<gene>
    <name evidence="2" type="ORF">DERF_002617</name>
</gene>
<feature type="compositionally biased region" description="Basic and acidic residues" evidence="1">
    <location>
        <begin position="1"/>
        <end position="22"/>
    </location>
</feature>
<dbReference type="EMBL" id="ASGP02000001">
    <property type="protein sequence ID" value="KAH9528697.1"/>
    <property type="molecule type" value="Genomic_DNA"/>
</dbReference>
<evidence type="ECO:0000256" key="1">
    <source>
        <dbReference type="SAM" id="MobiDB-lite"/>
    </source>
</evidence>
<feature type="region of interest" description="Disordered" evidence="1">
    <location>
        <begin position="1"/>
        <end position="24"/>
    </location>
</feature>
<keyword evidence="3" id="KW-1185">Reference proteome</keyword>
<evidence type="ECO:0000313" key="3">
    <source>
        <dbReference type="Proteomes" id="UP000790347"/>
    </source>
</evidence>
<sequence length="60" mass="7080">MKKNQNENKSKKSGGNEKDKNSLTRILSAIKEKENDLDFGHVFALLHRSRRRRLRDSLDR</sequence>
<protein>
    <submittedName>
        <fullName evidence="2">Uncharacterized protein</fullName>
    </submittedName>
</protein>
<proteinExistence type="predicted"/>
<comment type="caution">
    <text evidence="2">The sequence shown here is derived from an EMBL/GenBank/DDBJ whole genome shotgun (WGS) entry which is preliminary data.</text>
</comment>
<dbReference type="Proteomes" id="UP000790347">
    <property type="component" value="Unassembled WGS sequence"/>
</dbReference>
<name>A0A922IB04_DERFA</name>